<dbReference type="EMBL" id="BLXT01004580">
    <property type="protein sequence ID" value="GFO14848.1"/>
    <property type="molecule type" value="Genomic_DNA"/>
</dbReference>
<dbReference type="Proteomes" id="UP000735302">
    <property type="component" value="Unassembled WGS sequence"/>
</dbReference>
<comment type="caution">
    <text evidence="1">The sequence shown here is derived from an EMBL/GenBank/DDBJ whole genome shotgun (WGS) entry which is preliminary data.</text>
</comment>
<evidence type="ECO:0000313" key="1">
    <source>
        <dbReference type="EMBL" id="GFO14848.1"/>
    </source>
</evidence>
<name>A0AAV4B7Q9_9GAST</name>
<protein>
    <submittedName>
        <fullName evidence="1">Reverse transcriptase</fullName>
    </submittedName>
</protein>
<evidence type="ECO:0000313" key="2">
    <source>
        <dbReference type="Proteomes" id="UP000735302"/>
    </source>
</evidence>
<keyword evidence="1" id="KW-0695">RNA-directed DNA polymerase</keyword>
<keyword evidence="2" id="KW-1185">Reference proteome</keyword>
<dbReference type="AlphaFoldDB" id="A0AAV4B7Q9"/>
<keyword evidence="1" id="KW-0548">Nucleotidyltransferase</keyword>
<proteinExistence type="predicted"/>
<accession>A0AAV4B7Q9</accession>
<sequence>MFSASRLPRDRESLIENTYGGGEGLGQADHRTCSQFLQSSSKPGHVHVATQQSVTQLAIAICDANSLPVQPKAGALEFTSEGGTKSWCGSVGSMDSQRKSLLDGCFQPISPNGKDILVIIDTGMRPDIVFHPRATRQIMVELKIPCESRMRGKYI</sequence>
<dbReference type="GO" id="GO:0003964">
    <property type="term" value="F:RNA-directed DNA polymerase activity"/>
    <property type="evidence" value="ECO:0007669"/>
    <property type="project" value="UniProtKB-KW"/>
</dbReference>
<gene>
    <name evidence="1" type="ORF">PoB_004135300</name>
</gene>
<organism evidence="1 2">
    <name type="scientific">Plakobranchus ocellatus</name>
    <dbReference type="NCBI Taxonomy" id="259542"/>
    <lineage>
        <taxon>Eukaryota</taxon>
        <taxon>Metazoa</taxon>
        <taxon>Spiralia</taxon>
        <taxon>Lophotrochozoa</taxon>
        <taxon>Mollusca</taxon>
        <taxon>Gastropoda</taxon>
        <taxon>Heterobranchia</taxon>
        <taxon>Euthyneura</taxon>
        <taxon>Panpulmonata</taxon>
        <taxon>Sacoglossa</taxon>
        <taxon>Placobranchoidea</taxon>
        <taxon>Plakobranchidae</taxon>
        <taxon>Plakobranchus</taxon>
    </lineage>
</organism>
<keyword evidence="1" id="KW-0808">Transferase</keyword>
<reference evidence="1 2" key="1">
    <citation type="journal article" date="2021" name="Elife">
        <title>Chloroplast acquisition without the gene transfer in kleptoplastic sea slugs, Plakobranchus ocellatus.</title>
        <authorList>
            <person name="Maeda T."/>
            <person name="Takahashi S."/>
            <person name="Yoshida T."/>
            <person name="Shimamura S."/>
            <person name="Takaki Y."/>
            <person name="Nagai Y."/>
            <person name="Toyoda A."/>
            <person name="Suzuki Y."/>
            <person name="Arimoto A."/>
            <person name="Ishii H."/>
            <person name="Satoh N."/>
            <person name="Nishiyama T."/>
            <person name="Hasebe M."/>
            <person name="Maruyama T."/>
            <person name="Minagawa J."/>
            <person name="Obokata J."/>
            <person name="Shigenobu S."/>
        </authorList>
    </citation>
    <scope>NUCLEOTIDE SEQUENCE [LARGE SCALE GENOMIC DNA]</scope>
</reference>